<dbReference type="EMBL" id="CP068053">
    <property type="protein sequence ID" value="QQT01324.1"/>
    <property type="molecule type" value="Genomic_DNA"/>
</dbReference>
<accession>A0A974NNU9</accession>
<dbReference type="RefSeq" id="WP_040374507.1">
    <property type="nucleotide sequence ID" value="NZ_CP068053.1"/>
</dbReference>
<evidence type="ECO:0000259" key="1">
    <source>
        <dbReference type="Pfam" id="PF13037"/>
    </source>
</evidence>
<dbReference type="Pfam" id="PF13039">
    <property type="entry name" value="DUF3900"/>
    <property type="match status" value="1"/>
</dbReference>
<dbReference type="InterPro" id="IPR025006">
    <property type="entry name" value="DUF3900"/>
</dbReference>
<name>A0A974NNU9_PERPY</name>
<reference evidence="2 3" key="1">
    <citation type="submission" date="2021-01" db="EMBL/GenBank/DDBJ databases">
        <title>FDA dAtabase for Regulatory Grade micrObial Sequences (FDA-ARGOS): Supporting development and validation of Infectious Disease Dx tests.</title>
        <authorList>
            <person name="Nelson B."/>
            <person name="Plummer A."/>
            <person name="Tallon L."/>
            <person name="Sadzewicz L."/>
            <person name="Zhao X."/>
            <person name="Boylan J."/>
            <person name="Ott S."/>
            <person name="Bowen H."/>
            <person name="Vavikolanu K."/>
            <person name="Mehta A."/>
            <person name="Aluvathingal J."/>
            <person name="Nadendla S."/>
            <person name="Myers T."/>
            <person name="Yan Y."/>
            <person name="Sichtig H."/>
        </authorList>
    </citation>
    <scope>NUCLEOTIDE SEQUENCE [LARGE SCALE GENOMIC DNA]</scope>
    <source>
        <strain evidence="2 3">FDAARGOS_1161</strain>
    </source>
</reference>
<dbReference type="AlphaFoldDB" id="A0A974NNU9"/>
<evidence type="ECO:0000313" key="3">
    <source>
        <dbReference type="Proteomes" id="UP000595254"/>
    </source>
</evidence>
<gene>
    <name evidence="2" type="ORF">I6J18_05485</name>
</gene>
<dbReference type="Proteomes" id="UP000595254">
    <property type="component" value="Chromosome"/>
</dbReference>
<sequence length="356" mass="41022">MDFTIQYLSFYVVTVDGKGEQADKRYKHFQTLDHEEYENSPLKGFLDGELMKISKRKVDRHPKAEQVPTKVGHFIVEEGHELDSNPNYNLFNRVRNADTKDMFYQENEQFVISYLDTSAVRGGVFLVASAKLSSYLDENFIFLLKCDFEPKVASISDEQTLIRNVEMAITTKNMKSIQYPFMPEEGIVESGEIKIHQSSHARYFEDFLKFVEYGESMPEIVKNQVMEMVYEQIDTIYPEQTEERQKLDQAMEVWAASEKREIQEHFSHTEIVEAAAQIIEHTPEIPLKLKLGHIAVNGLLADFGDAVHIAKLNGKYVTIIESDTVSFEKSVSPIEFLKPDELEDVLEKIRKKGSVE</sequence>
<feature type="domain" description="DUF3898" evidence="1">
    <location>
        <begin position="261"/>
        <end position="350"/>
    </location>
</feature>
<protein>
    <submittedName>
        <fullName evidence="2">DUF3900 domain-containing protein</fullName>
    </submittedName>
</protein>
<dbReference type="KEGG" id="ppsr:I6J18_05485"/>
<organism evidence="2 3">
    <name type="scientific">Peribacillus psychrosaccharolyticus</name>
    <name type="common">Bacillus psychrosaccharolyticus</name>
    <dbReference type="NCBI Taxonomy" id="1407"/>
    <lineage>
        <taxon>Bacteria</taxon>
        <taxon>Bacillati</taxon>
        <taxon>Bacillota</taxon>
        <taxon>Bacilli</taxon>
        <taxon>Bacillales</taxon>
        <taxon>Bacillaceae</taxon>
        <taxon>Peribacillus</taxon>
    </lineage>
</organism>
<evidence type="ECO:0000313" key="2">
    <source>
        <dbReference type="EMBL" id="QQT01324.1"/>
    </source>
</evidence>
<dbReference type="Pfam" id="PF13037">
    <property type="entry name" value="DUF3898"/>
    <property type="match status" value="1"/>
</dbReference>
<dbReference type="InterPro" id="IPR025012">
    <property type="entry name" value="DUF3898"/>
</dbReference>
<proteinExistence type="predicted"/>
<keyword evidence="3" id="KW-1185">Reference proteome</keyword>